<dbReference type="Proteomes" id="UP000013548">
    <property type="component" value="Chromosome"/>
</dbReference>
<feature type="region of interest" description="Disordered" evidence="1">
    <location>
        <begin position="176"/>
        <end position="274"/>
    </location>
</feature>
<feature type="region of interest" description="Disordered" evidence="1">
    <location>
        <begin position="312"/>
        <end position="340"/>
    </location>
</feature>
<gene>
    <name evidence="2" type="ORF">J113_14575</name>
</gene>
<dbReference type="BioCyc" id="MTUB1310114:G13A2-2131-MONOMER"/>
<reference evidence="2 3" key="1">
    <citation type="journal article" date="2013" name="Genome Announc.">
        <title>Whole-Genome Sequences of Four Clinical Isolates of Mycobacterium tuberculosis from Tamil Nadu, South India.</title>
        <authorList>
            <person name="Narayanan S."/>
            <person name="Deshpande U."/>
        </authorList>
    </citation>
    <scope>NUCLEOTIDE SEQUENCE [LARGE SCALE GENOMIC DNA]</scope>
    <source>
        <strain evidence="2 3">CAS/NITR204</strain>
    </source>
</reference>
<evidence type="ECO:0000256" key="1">
    <source>
        <dbReference type="SAM" id="MobiDB-lite"/>
    </source>
</evidence>
<dbReference type="KEGG" id="mtuc:J113_14575"/>
<dbReference type="EMBL" id="CP005386">
    <property type="protein sequence ID" value="AGL27565.1"/>
    <property type="molecule type" value="Genomic_DNA"/>
</dbReference>
<dbReference type="AlphaFoldDB" id="R4M9P9"/>
<accession>R4M9P9</accession>
<sequence>MSSTWYPPPSRPRPVEGGIKARSTRGAIAQTWWSERFIAVLRTSAWVTGAASAACAQGAGDLAAGGCRLGHRAGAGQPGPAVPDPHRDSGVRQVAMGARRANPGRKRLVRSKIAVRRNARRHRGRLRRPGPVAIPRHRPRAITGLLLPRLRGPMQAPGRHLLLAGRVLRRGSVRHPGVAWPRAGGSAGQPGRCPRRRSGTGRRPRRTSGPAAHRLPRPLLRPAGRHQCPQPAGNPIDGIARPAARHRTQRPRTAADRAPATRLSRPDAPSQQRGRLIPAHPFESAEVTVVGHDAGAMLDGKRGQMRVVDQVGTGSHVRQHSRQDIGVPDGRIHQDGAGCG</sequence>
<organism evidence="2 3">
    <name type="scientific">Mycobacterium tuberculosis CAS/NITR204</name>
    <dbReference type="NCBI Taxonomy" id="1310114"/>
    <lineage>
        <taxon>Bacteria</taxon>
        <taxon>Bacillati</taxon>
        <taxon>Actinomycetota</taxon>
        <taxon>Actinomycetes</taxon>
        <taxon>Mycobacteriales</taxon>
        <taxon>Mycobacteriaceae</taxon>
        <taxon>Mycobacterium</taxon>
        <taxon>Mycobacterium tuberculosis complex</taxon>
    </lineage>
</organism>
<feature type="compositionally biased region" description="Low complexity" evidence="1">
    <location>
        <begin position="207"/>
        <end position="226"/>
    </location>
</feature>
<name>R4M9P9_MYCTX</name>
<evidence type="ECO:0000313" key="2">
    <source>
        <dbReference type="EMBL" id="AGL27565.1"/>
    </source>
</evidence>
<feature type="compositionally biased region" description="Basic residues" evidence="1">
    <location>
        <begin position="193"/>
        <end position="206"/>
    </location>
</feature>
<evidence type="ECO:0000313" key="3">
    <source>
        <dbReference type="Proteomes" id="UP000013548"/>
    </source>
</evidence>
<proteinExistence type="predicted"/>
<protein>
    <submittedName>
        <fullName evidence="2">Uncharacterized protein</fullName>
    </submittedName>
</protein>
<dbReference type="HOGENOM" id="CLU_815911_0_0_11"/>